<evidence type="ECO:0000313" key="2">
    <source>
        <dbReference type="Proteomes" id="UP000281474"/>
    </source>
</evidence>
<gene>
    <name evidence="1" type="ORF">D5018_19950</name>
</gene>
<dbReference type="AlphaFoldDB" id="A0A3L8PSY4"/>
<name>A0A3L8PSY4_9GAMM</name>
<evidence type="ECO:0000313" key="1">
    <source>
        <dbReference type="EMBL" id="RLV57929.1"/>
    </source>
</evidence>
<dbReference type="EMBL" id="QZEI01000118">
    <property type="protein sequence ID" value="RLV57929.1"/>
    <property type="molecule type" value="Genomic_DNA"/>
</dbReference>
<organism evidence="1 2">
    <name type="scientific">Parashewanella curva</name>
    <dbReference type="NCBI Taxonomy" id="2338552"/>
    <lineage>
        <taxon>Bacteria</taxon>
        <taxon>Pseudomonadati</taxon>
        <taxon>Pseudomonadota</taxon>
        <taxon>Gammaproteobacteria</taxon>
        <taxon>Alteromonadales</taxon>
        <taxon>Shewanellaceae</taxon>
        <taxon>Parashewanella</taxon>
    </lineage>
</organism>
<protein>
    <submittedName>
        <fullName evidence="1">Uncharacterized protein</fullName>
    </submittedName>
</protein>
<proteinExistence type="predicted"/>
<sequence>MAFSLETTPFDSQATRYGSTEPIGINGVLKLSTRSEQIKLFHVMQSEKNSISRLFRITGFLNDYPTALTRGEKMDALWNLGCDSLMLRDKEWKSRDYTSALAFNNLAFKLFSKSLDVHQFCLELDTQENIESDARFRSKVQSNLKNLIQDEALIKKYLK</sequence>
<keyword evidence="2" id="KW-1185">Reference proteome</keyword>
<reference evidence="1 2" key="1">
    <citation type="submission" date="2018-09" db="EMBL/GenBank/DDBJ databases">
        <title>Phylogeny of the Shewanellaceae, and recommendation for two new genera, Pseudoshewanella and Parashewanella.</title>
        <authorList>
            <person name="Wang G."/>
        </authorList>
    </citation>
    <scope>NUCLEOTIDE SEQUENCE [LARGE SCALE GENOMIC DNA]</scope>
    <source>
        <strain evidence="1 2">C51</strain>
    </source>
</reference>
<dbReference type="RefSeq" id="WP_121840737.1">
    <property type="nucleotide sequence ID" value="NZ_ML014867.1"/>
</dbReference>
<dbReference type="Proteomes" id="UP000281474">
    <property type="component" value="Unassembled WGS sequence"/>
</dbReference>
<comment type="caution">
    <text evidence="1">The sequence shown here is derived from an EMBL/GenBank/DDBJ whole genome shotgun (WGS) entry which is preliminary data.</text>
</comment>
<accession>A0A3L8PSY4</accession>